<sequence length="156" mass="16480">MRKSYRRAPRSKAFFVGALVGSLVGVVLTLSDVFFSQTNSMDLSIVSLASFVVGMLIARNEKTIHSGSMAGLWTAFFASLVSFFIAALFNVLHIPTRISSTILVFDGNAKDNITFFIVVLLVIILASGLTVAIGAGAGAIGGIIGKKCSSAQFELI</sequence>
<protein>
    <submittedName>
        <fullName evidence="2">Uncharacterized protein</fullName>
    </submittedName>
</protein>
<evidence type="ECO:0000313" key="3">
    <source>
        <dbReference type="Proteomes" id="UP000287352"/>
    </source>
</evidence>
<dbReference type="RefSeq" id="WP_126579805.1">
    <property type="nucleotide sequence ID" value="NZ_BIFR01000001.1"/>
</dbReference>
<feature type="transmembrane region" description="Helical" evidence="1">
    <location>
        <begin position="113"/>
        <end position="140"/>
    </location>
</feature>
<keyword evidence="1" id="KW-1133">Transmembrane helix</keyword>
<dbReference type="Proteomes" id="UP000287352">
    <property type="component" value="Unassembled WGS sequence"/>
</dbReference>
<keyword evidence="1" id="KW-0812">Transmembrane</keyword>
<proteinExistence type="predicted"/>
<dbReference type="EMBL" id="BIFR01000001">
    <property type="protein sequence ID" value="GCE12160.1"/>
    <property type="molecule type" value="Genomic_DNA"/>
</dbReference>
<feature type="transmembrane region" description="Helical" evidence="1">
    <location>
        <begin position="12"/>
        <end position="35"/>
    </location>
</feature>
<reference evidence="3" key="1">
    <citation type="submission" date="2018-12" db="EMBL/GenBank/DDBJ databases">
        <title>Tengunoibacter tsumagoiensis gen. nov., sp. nov., Dictyobacter kobayashii sp. nov., D. alpinus sp. nov., and D. joshuensis sp. nov. and description of Dictyobacteraceae fam. nov. within the order Ktedonobacterales isolated from Tengu-no-mugimeshi.</title>
        <authorList>
            <person name="Wang C.M."/>
            <person name="Zheng Y."/>
            <person name="Sakai Y."/>
            <person name="Toyoda A."/>
            <person name="Minakuchi Y."/>
            <person name="Abe K."/>
            <person name="Yokota A."/>
            <person name="Yabe S."/>
        </authorList>
    </citation>
    <scope>NUCLEOTIDE SEQUENCE [LARGE SCALE GENOMIC DNA]</scope>
    <source>
        <strain evidence="3">Uno3</strain>
    </source>
</reference>
<evidence type="ECO:0000313" key="2">
    <source>
        <dbReference type="EMBL" id="GCE12160.1"/>
    </source>
</evidence>
<gene>
    <name evidence="2" type="ORF">KTT_20190</name>
</gene>
<keyword evidence="1" id="KW-0472">Membrane</keyword>
<feature type="transmembrane region" description="Helical" evidence="1">
    <location>
        <begin position="70"/>
        <end position="93"/>
    </location>
</feature>
<organism evidence="2 3">
    <name type="scientific">Tengunoibacter tsumagoiensis</name>
    <dbReference type="NCBI Taxonomy" id="2014871"/>
    <lineage>
        <taxon>Bacteria</taxon>
        <taxon>Bacillati</taxon>
        <taxon>Chloroflexota</taxon>
        <taxon>Ktedonobacteria</taxon>
        <taxon>Ktedonobacterales</taxon>
        <taxon>Dictyobacteraceae</taxon>
        <taxon>Tengunoibacter</taxon>
    </lineage>
</organism>
<accession>A0A401ZZ86</accession>
<evidence type="ECO:0000256" key="1">
    <source>
        <dbReference type="SAM" id="Phobius"/>
    </source>
</evidence>
<keyword evidence="3" id="KW-1185">Reference proteome</keyword>
<comment type="caution">
    <text evidence="2">The sequence shown here is derived from an EMBL/GenBank/DDBJ whole genome shotgun (WGS) entry which is preliminary data.</text>
</comment>
<dbReference type="AlphaFoldDB" id="A0A401ZZ86"/>
<name>A0A401ZZ86_9CHLR</name>